<name>A0AA36N219_9DINO</name>
<reference evidence="1" key="1">
    <citation type="submission" date="2023-08" db="EMBL/GenBank/DDBJ databases">
        <authorList>
            <person name="Chen Y."/>
            <person name="Shah S."/>
            <person name="Dougan E. K."/>
            <person name="Thang M."/>
            <person name="Chan C."/>
        </authorList>
    </citation>
    <scope>NUCLEOTIDE SEQUENCE</scope>
</reference>
<dbReference type="Proteomes" id="UP001178507">
    <property type="component" value="Unassembled WGS sequence"/>
</dbReference>
<dbReference type="EMBL" id="CAUJNA010003204">
    <property type="protein sequence ID" value="CAJ1395600.1"/>
    <property type="molecule type" value="Genomic_DNA"/>
</dbReference>
<keyword evidence="2" id="KW-1185">Reference proteome</keyword>
<evidence type="ECO:0000313" key="2">
    <source>
        <dbReference type="Proteomes" id="UP001178507"/>
    </source>
</evidence>
<dbReference type="AlphaFoldDB" id="A0AA36N219"/>
<protein>
    <submittedName>
        <fullName evidence="1">Uncharacterized protein</fullName>
    </submittedName>
</protein>
<proteinExistence type="predicted"/>
<accession>A0AA36N219</accession>
<organism evidence="1 2">
    <name type="scientific">Effrenium voratum</name>
    <dbReference type="NCBI Taxonomy" id="2562239"/>
    <lineage>
        <taxon>Eukaryota</taxon>
        <taxon>Sar</taxon>
        <taxon>Alveolata</taxon>
        <taxon>Dinophyceae</taxon>
        <taxon>Suessiales</taxon>
        <taxon>Symbiodiniaceae</taxon>
        <taxon>Effrenium</taxon>
    </lineage>
</organism>
<comment type="caution">
    <text evidence="1">The sequence shown here is derived from an EMBL/GenBank/DDBJ whole genome shotgun (WGS) entry which is preliminary data.</text>
</comment>
<sequence length="245" mass="26878">MAYGCPPQAVTARFVMDGEEHEVRYGPGGDFESPMDFFPPCKASLRRPCQGMLGLLESLGALSGLPLDAAGCLHVALPFCGSAQELPVLSEFLTQQVLGRNGVRQISMLGSDVEDWGPKGGYWQQKELFARRRTPHLRLRFAQLDLAATQHPAASLMFAIHPECTVNREMWRRILGNIISATQGLCEFKARGEVVATFAEDEAKVVADVGHSLQRRCQIHLNPFYGPGCTAPPPPSMKYIVLVAK</sequence>
<gene>
    <name evidence="1" type="ORF">EVOR1521_LOCUS19999</name>
</gene>
<evidence type="ECO:0000313" key="1">
    <source>
        <dbReference type="EMBL" id="CAJ1395600.1"/>
    </source>
</evidence>